<dbReference type="Proteomes" id="UP000177029">
    <property type="component" value="Unassembled WGS sequence"/>
</dbReference>
<proteinExistence type="predicted"/>
<reference evidence="1 2" key="1">
    <citation type="journal article" date="2016" name="Nat. Commun.">
        <title>Thousands of microbial genomes shed light on interconnected biogeochemical processes in an aquifer system.</title>
        <authorList>
            <person name="Anantharaman K."/>
            <person name="Brown C.T."/>
            <person name="Hug L.A."/>
            <person name="Sharon I."/>
            <person name="Castelle C.J."/>
            <person name="Probst A.J."/>
            <person name="Thomas B.C."/>
            <person name="Singh A."/>
            <person name="Wilkins M.J."/>
            <person name="Karaoz U."/>
            <person name="Brodie E.L."/>
            <person name="Williams K.H."/>
            <person name="Hubbard S.S."/>
            <person name="Banfield J.F."/>
        </authorList>
    </citation>
    <scope>NUCLEOTIDE SEQUENCE [LARGE SCALE GENOMIC DNA]</scope>
</reference>
<evidence type="ECO:0000313" key="1">
    <source>
        <dbReference type="EMBL" id="OGM92524.1"/>
    </source>
</evidence>
<sequence>MSKKLLFVAGLAIAIVVGVFSYIQVEADDVTVSATVADSVSCSTATSTTSFGTLTTGSISTSAPNVTSTMSCNYGAGCTLSVADAGNTTNPGLWNSAESDLVQSSTATLSAGTEGYGIQATTTGAGSGGTLTVATTYDKSGSNVGGLTLGGATLISSSLPIGSREVVVTHKAAIGILTAGGSYADTITYSCTGN</sequence>
<dbReference type="EMBL" id="MGIP01000001">
    <property type="protein sequence ID" value="OGM92524.1"/>
    <property type="molecule type" value="Genomic_DNA"/>
</dbReference>
<gene>
    <name evidence="1" type="ORF">A2755_00305</name>
</gene>
<accession>A0A1F8DVC6</accession>
<comment type="caution">
    <text evidence="1">The sequence shown here is derived from an EMBL/GenBank/DDBJ whole genome shotgun (WGS) entry which is preliminary data.</text>
</comment>
<dbReference type="STRING" id="1802555.A2755_00305"/>
<dbReference type="AlphaFoldDB" id="A0A1F8DVC6"/>
<name>A0A1F8DVC6_9BACT</name>
<evidence type="ECO:0000313" key="2">
    <source>
        <dbReference type="Proteomes" id="UP000177029"/>
    </source>
</evidence>
<protein>
    <submittedName>
        <fullName evidence="1">Uncharacterized protein</fullName>
    </submittedName>
</protein>
<organism evidence="1 2">
    <name type="scientific">Candidatus Wolfebacteria bacterium RIFCSPHIGHO2_01_FULL_48_22</name>
    <dbReference type="NCBI Taxonomy" id="1802555"/>
    <lineage>
        <taxon>Bacteria</taxon>
        <taxon>Candidatus Wolfeibacteriota</taxon>
    </lineage>
</organism>